<dbReference type="PANTHER" id="PTHR42939:SF1">
    <property type="entry name" value="ABC TRANSPORTER ATP-BINDING PROTEIN ALBC-RELATED"/>
    <property type="match status" value="1"/>
</dbReference>
<evidence type="ECO:0000259" key="4">
    <source>
        <dbReference type="Pfam" id="PF00005"/>
    </source>
</evidence>
<dbReference type="InterPro" id="IPR003439">
    <property type="entry name" value="ABC_transporter-like_ATP-bd"/>
</dbReference>
<keyword evidence="1" id="KW-0813">Transport</keyword>
<dbReference type="GO" id="GO:0016887">
    <property type="term" value="F:ATP hydrolysis activity"/>
    <property type="evidence" value="ECO:0007669"/>
    <property type="project" value="InterPro"/>
</dbReference>
<dbReference type="Pfam" id="PF00005">
    <property type="entry name" value="ABC_tran"/>
    <property type="match status" value="1"/>
</dbReference>
<name>A0A382JQA4_9ZZZZ</name>
<evidence type="ECO:0000256" key="1">
    <source>
        <dbReference type="ARBA" id="ARBA00022448"/>
    </source>
</evidence>
<dbReference type="EMBL" id="UINC01075633">
    <property type="protein sequence ID" value="SVC14008.1"/>
    <property type="molecule type" value="Genomic_DNA"/>
</dbReference>
<keyword evidence="3" id="KW-0067">ATP-binding</keyword>
<feature type="non-terminal residue" evidence="5">
    <location>
        <position position="1"/>
    </location>
</feature>
<dbReference type="PANTHER" id="PTHR42939">
    <property type="entry name" value="ABC TRANSPORTER ATP-BINDING PROTEIN ALBC-RELATED"/>
    <property type="match status" value="1"/>
</dbReference>
<dbReference type="InterPro" id="IPR051782">
    <property type="entry name" value="ABC_Transporter_VariousFunc"/>
</dbReference>
<keyword evidence="2" id="KW-0547">Nucleotide-binding</keyword>
<dbReference type="SUPFAM" id="SSF52540">
    <property type="entry name" value="P-loop containing nucleoside triphosphate hydrolases"/>
    <property type="match status" value="1"/>
</dbReference>
<evidence type="ECO:0000256" key="3">
    <source>
        <dbReference type="ARBA" id="ARBA00022840"/>
    </source>
</evidence>
<sequence length="121" mass="13365">VGLIGPNGAGKTTTLRSILGLTDFEGQMEVLGQDPRASRHRIMERVCFVADVGVLPRWLRVADAEAYVAGVHPRFNRQRFQKMLADTKISPSQKVRQLSKGMVTQVHLALVMAIEADLLVL</sequence>
<dbReference type="GO" id="GO:0005524">
    <property type="term" value="F:ATP binding"/>
    <property type="evidence" value="ECO:0007669"/>
    <property type="project" value="UniProtKB-KW"/>
</dbReference>
<protein>
    <recommendedName>
        <fullName evidence="4">ABC transporter domain-containing protein</fullName>
    </recommendedName>
</protein>
<dbReference type="Gene3D" id="3.40.50.300">
    <property type="entry name" value="P-loop containing nucleotide triphosphate hydrolases"/>
    <property type="match status" value="1"/>
</dbReference>
<dbReference type="InterPro" id="IPR027417">
    <property type="entry name" value="P-loop_NTPase"/>
</dbReference>
<dbReference type="AlphaFoldDB" id="A0A382JQA4"/>
<feature type="non-terminal residue" evidence="5">
    <location>
        <position position="121"/>
    </location>
</feature>
<accession>A0A382JQA4</accession>
<reference evidence="5" key="1">
    <citation type="submission" date="2018-05" db="EMBL/GenBank/DDBJ databases">
        <authorList>
            <person name="Lanie J.A."/>
            <person name="Ng W.-L."/>
            <person name="Kazmierczak K.M."/>
            <person name="Andrzejewski T.M."/>
            <person name="Davidsen T.M."/>
            <person name="Wayne K.J."/>
            <person name="Tettelin H."/>
            <person name="Glass J.I."/>
            <person name="Rusch D."/>
            <person name="Podicherti R."/>
            <person name="Tsui H.-C.T."/>
            <person name="Winkler M.E."/>
        </authorList>
    </citation>
    <scope>NUCLEOTIDE SEQUENCE</scope>
</reference>
<organism evidence="5">
    <name type="scientific">marine metagenome</name>
    <dbReference type="NCBI Taxonomy" id="408172"/>
    <lineage>
        <taxon>unclassified sequences</taxon>
        <taxon>metagenomes</taxon>
        <taxon>ecological metagenomes</taxon>
    </lineage>
</organism>
<proteinExistence type="predicted"/>
<feature type="domain" description="ABC transporter" evidence="4">
    <location>
        <begin position="1"/>
        <end position="121"/>
    </location>
</feature>
<evidence type="ECO:0000313" key="5">
    <source>
        <dbReference type="EMBL" id="SVC14008.1"/>
    </source>
</evidence>
<evidence type="ECO:0000256" key="2">
    <source>
        <dbReference type="ARBA" id="ARBA00022741"/>
    </source>
</evidence>
<gene>
    <name evidence="5" type="ORF">METZ01_LOCUS266862</name>
</gene>